<dbReference type="InterPro" id="IPR050598">
    <property type="entry name" value="AminoAcid_Transporter"/>
</dbReference>
<protein>
    <submittedName>
        <fullName evidence="6">Amino acid permease</fullName>
    </submittedName>
</protein>
<dbReference type="OrthoDB" id="5982228at2759"/>
<dbReference type="GO" id="GO:0016020">
    <property type="term" value="C:membrane"/>
    <property type="evidence" value="ECO:0007669"/>
    <property type="project" value="UniProtKB-SubCell"/>
</dbReference>
<evidence type="ECO:0000313" key="7">
    <source>
        <dbReference type="Proteomes" id="UP000051574"/>
    </source>
</evidence>
<evidence type="ECO:0000256" key="2">
    <source>
        <dbReference type="ARBA" id="ARBA00022692"/>
    </source>
</evidence>
<feature type="transmembrane region" description="Helical" evidence="5">
    <location>
        <begin position="67"/>
        <end position="97"/>
    </location>
</feature>
<feature type="transmembrane region" description="Helical" evidence="5">
    <location>
        <begin position="146"/>
        <end position="163"/>
    </location>
</feature>
<dbReference type="InterPro" id="IPR002293">
    <property type="entry name" value="AA/rel_permease1"/>
</dbReference>
<feature type="transmembrane region" description="Helical" evidence="5">
    <location>
        <begin position="118"/>
        <end position="140"/>
    </location>
</feature>
<name>A0A0T6B6U5_9SCAR</name>
<accession>A0A0T6B6U5</accession>
<dbReference type="Gene3D" id="1.20.1740.10">
    <property type="entry name" value="Amino acid/polyamine transporter I"/>
    <property type="match status" value="1"/>
</dbReference>
<reference evidence="6 7" key="1">
    <citation type="submission" date="2015-09" db="EMBL/GenBank/DDBJ databases">
        <title>Draft genome of the scarab beetle Oryctes borbonicus.</title>
        <authorList>
            <person name="Meyer J.M."/>
            <person name="Markov G.V."/>
            <person name="Baskaran P."/>
            <person name="Herrmann M."/>
            <person name="Sommer R.J."/>
            <person name="Roedelsperger C."/>
        </authorList>
    </citation>
    <scope>NUCLEOTIDE SEQUENCE [LARGE SCALE GENOMIC DNA]</scope>
    <source>
        <strain evidence="6">OB123</strain>
        <tissue evidence="6">Whole animal</tissue>
    </source>
</reference>
<dbReference type="EMBL" id="LJIG01009438">
    <property type="protein sequence ID" value="KRT83080.1"/>
    <property type="molecule type" value="Genomic_DNA"/>
</dbReference>
<dbReference type="Pfam" id="PF13520">
    <property type="entry name" value="AA_permease_2"/>
    <property type="match status" value="1"/>
</dbReference>
<sequence>RSAVTTVTEEIKRPEVNIPRSIVISVPIVTILYVFMNIAYMTVLSIPEMISSPAVAVAFGERVLGPFAFLIPVGVALSTFGCALSIQFGVTRLCYVASQDGNMLRSMSFVHVRRLTPAPAVITQGIITFIFIVIGNIVALIEFASFFIWIFYGTAMISLLILRKTKKDIPRPYSVPIWIPIFITLVAIFLTIVPVVTEPSIKYLFSIGFIVLGTFVYYWFVFRSRRPKIMNKVTYFIQVLLEAVPPH</sequence>
<feature type="non-terminal residue" evidence="6">
    <location>
        <position position="247"/>
    </location>
</feature>
<keyword evidence="7" id="KW-1185">Reference proteome</keyword>
<organism evidence="6 7">
    <name type="scientific">Oryctes borbonicus</name>
    <dbReference type="NCBI Taxonomy" id="1629725"/>
    <lineage>
        <taxon>Eukaryota</taxon>
        <taxon>Metazoa</taxon>
        <taxon>Ecdysozoa</taxon>
        <taxon>Arthropoda</taxon>
        <taxon>Hexapoda</taxon>
        <taxon>Insecta</taxon>
        <taxon>Pterygota</taxon>
        <taxon>Neoptera</taxon>
        <taxon>Endopterygota</taxon>
        <taxon>Coleoptera</taxon>
        <taxon>Polyphaga</taxon>
        <taxon>Scarabaeiformia</taxon>
        <taxon>Scarabaeidae</taxon>
        <taxon>Dynastinae</taxon>
        <taxon>Oryctes</taxon>
    </lineage>
</organism>
<evidence type="ECO:0000256" key="1">
    <source>
        <dbReference type="ARBA" id="ARBA00004141"/>
    </source>
</evidence>
<evidence type="ECO:0000256" key="4">
    <source>
        <dbReference type="ARBA" id="ARBA00023136"/>
    </source>
</evidence>
<keyword evidence="4 5" id="KW-0472">Membrane</keyword>
<feature type="transmembrane region" description="Helical" evidence="5">
    <location>
        <begin position="203"/>
        <end position="222"/>
    </location>
</feature>
<comment type="subcellular location">
    <subcellularLocation>
        <location evidence="1">Membrane</location>
        <topology evidence="1">Multi-pass membrane protein</topology>
    </subcellularLocation>
</comment>
<feature type="non-terminal residue" evidence="6">
    <location>
        <position position="1"/>
    </location>
</feature>
<keyword evidence="3 5" id="KW-1133">Transmembrane helix</keyword>
<evidence type="ECO:0000256" key="3">
    <source>
        <dbReference type="ARBA" id="ARBA00022989"/>
    </source>
</evidence>
<proteinExistence type="predicted"/>
<feature type="transmembrane region" description="Helical" evidence="5">
    <location>
        <begin position="175"/>
        <end position="197"/>
    </location>
</feature>
<dbReference type="PANTHER" id="PTHR11785">
    <property type="entry name" value="AMINO ACID TRANSPORTER"/>
    <property type="match status" value="1"/>
</dbReference>
<dbReference type="PANTHER" id="PTHR11785:SF514">
    <property type="entry name" value="B(0,+)-TYPE AMINO ACID TRANSPORTER 1-LIKE PROTEIN"/>
    <property type="match status" value="1"/>
</dbReference>
<dbReference type="AlphaFoldDB" id="A0A0T6B6U5"/>
<dbReference type="GO" id="GO:0015179">
    <property type="term" value="F:L-amino acid transmembrane transporter activity"/>
    <property type="evidence" value="ECO:0007669"/>
    <property type="project" value="TreeGrafter"/>
</dbReference>
<keyword evidence="2 5" id="KW-0812">Transmembrane</keyword>
<feature type="transmembrane region" description="Helical" evidence="5">
    <location>
        <begin position="22"/>
        <end position="47"/>
    </location>
</feature>
<dbReference type="Proteomes" id="UP000051574">
    <property type="component" value="Unassembled WGS sequence"/>
</dbReference>
<comment type="caution">
    <text evidence="6">The sequence shown here is derived from an EMBL/GenBank/DDBJ whole genome shotgun (WGS) entry which is preliminary data.</text>
</comment>
<evidence type="ECO:0000256" key="5">
    <source>
        <dbReference type="SAM" id="Phobius"/>
    </source>
</evidence>
<gene>
    <name evidence="6" type="ORF">AMK59_4823</name>
</gene>
<evidence type="ECO:0000313" key="6">
    <source>
        <dbReference type="EMBL" id="KRT83080.1"/>
    </source>
</evidence>